<keyword evidence="3" id="KW-1185">Reference proteome</keyword>
<comment type="caution">
    <text evidence="2">The sequence shown here is derived from an EMBL/GenBank/DDBJ whole genome shotgun (WGS) entry which is preliminary data.</text>
</comment>
<gene>
    <name evidence="2" type="ORF">ILEXP_LOCUS36765</name>
</gene>
<organism evidence="2 3">
    <name type="scientific">Ilex paraguariensis</name>
    <name type="common">yerba mate</name>
    <dbReference type="NCBI Taxonomy" id="185542"/>
    <lineage>
        <taxon>Eukaryota</taxon>
        <taxon>Viridiplantae</taxon>
        <taxon>Streptophyta</taxon>
        <taxon>Embryophyta</taxon>
        <taxon>Tracheophyta</taxon>
        <taxon>Spermatophyta</taxon>
        <taxon>Magnoliopsida</taxon>
        <taxon>eudicotyledons</taxon>
        <taxon>Gunneridae</taxon>
        <taxon>Pentapetalae</taxon>
        <taxon>asterids</taxon>
        <taxon>campanulids</taxon>
        <taxon>Aquifoliales</taxon>
        <taxon>Aquifoliaceae</taxon>
        <taxon>Ilex</taxon>
    </lineage>
</organism>
<dbReference type="EMBL" id="CAUOFW020004838">
    <property type="protein sequence ID" value="CAK9167490.1"/>
    <property type="molecule type" value="Genomic_DNA"/>
</dbReference>
<protein>
    <submittedName>
        <fullName evidence="2">Uncharacterized protein</fullName>
    </submittedName>
</protein>
<feature type="region of interest" description="Disordered" evidence="1">
    <location>
        <begin position="45"/>
        <end position="72"/>
    </location>
</feature>
<feature type="non-terminal residue" evidence="2">
    <location>
        <position position="1"/>
    </location>
</feature>
<dbReference type="Proteomes" id="UP001642360">
    <property type="component" value="Unassembled WGS sequence"/>
</dbReference>
<dbReference type="AlphaFoldDB" id="A0ABC8TDJ1"/>
<reference evidence="2 3" key="1">
    <citation type="submission" date="2024-02" db="EMBL/GenBank/DDBJ databases">
        <authorList>
            <person name="Vignale AGUSTIN F."/>
            <person name="Sosa J E."/>
            <person name="Modenutti C."/>
        </authorList>
    </citation>
    <scope>NUCLEOTIDE SEQUENCE [LARGE SCALE GENOMIC DNA]</scope>
</reference>
<sequence length="180" mass="19984">QLTASATSSIPQLLPQLLLQQHFSTQFQQQQTFSSNKTAAAHQFSRSAEIKTRTTSTRHQETECSRSVQKSAMQSEQIIQTAHTNYQDTKPSIMNSQIRITDSSHNADNYQLNHANTGKSSVMKNLSNHRLPIKTLIHSAPFLLSNTTLLFNLAAGNMPWSFCKSNLPSKGSSTSFSKNS</sequence>
<name>A0ABC8TDJ1_9AQUA</name>
<accession>A0ABC8TDJ1</accession>
<evidence type="ECO:0000313" key="2">
    <source>
        <dbReference type="EMBL" id="CAK9167490.1"/>
    </source>
</evidence>
<feature type="compositionally biased region" description="Basic and acidic residues" evidence="1">
    <location>
        <begin position="48"/>
        <end position="64"/>
    </location>
</feature>
<evidence type="ECO:0000256" key="1">
    <source>
        <dbReference type="SAM" id="MobiDB-lite"/>
    </source>
</evidence>
<proteinExistence type="predicted"/>
<evidence type="ECO:0000313" key="3">
    <source>
        <dbReference type="Proteomes" id="UP001642360"/>
    </source>
</evidence>